<dbReference type="HOGENOM" id="CLU_009665_3_0_11"/>
<dbReference type="Pfam" id="PF13450">
    <property type="entry name" value="NAD_binding_8"/>
    <property type="match status" value="1"/>
</dbReference>
<name>Q1AWH9_RUBXD</name>
<evidence type="ECO:0000256" key="4">
    <source>
        <dbReference type="ARBA" id="ARBA00023033"/>
    </source>
</evidence>
<dbReference type="AlphaFoldDB" id="Q1AWH9"/>
<dbReference type="Proteomes" id="UP000006637">
    <property type="component" value="Chromosome"/>
</dbReference>
<sequence length="410" mass="44519">MLGRDVGNRGRSGRTFRVLIVGGGIGGLCLAQGLKKSRIEVAVYERDESARFRGQGYRISIKADGSGALRDCLPENLFDLSVATSIGSATRMVFLDHRLNEKFAKPIPPLAEDEFFGVNRLTLREILLAGLEGVVHFGKTFERFEPVEDGRVRAYFADGTTATGDLLVGADGTDSRVRALLVPDAGLDELGAFIYGKTPITPGALEWVPDALVDSFNRMTGPDGVSVSVATCIKRQPLACATARFAPDLFLTEVQDYLAWMLNAPSALLPLAREESRRADGPALHRLALGMLEGWHPSVRRIVEEADAASTFLVRLRSARPVERWQASNVTLLGDAIHTMSPGRGEGANTALRDAALLRRALVDAVTDRVPLYRAKARYETEMLRYGFRAVADSRNNPFAPRSGPGGSPV</sequence>
<evidence type="ECO:0000256" key="2">
    <source>
        <dbReference type="ARBA" id="ARBA00022827"/>
    </source>
</evidence>
<dbReference type="PhylomeDB" id="Q1AWH9"/>
<evidence type="ECO:0000259" key="5">
    <source>
        <dbReference type="Pfam" id="PF01494"/>
    </source>
</evidence>
<keyword evidence="4 6" id="KW-0503">Monooxygenase</keyword>
<keyword evidence="2" id="KW-0274">FAD</keyword>
<dbReference type="PRINTS" id="PR00420">
    <property type="entry name" value="RNGMNOXGNASE"/>
</dbReference>
<evidence type="ECO:0000313" key="6">
    <source>
        <dbReference type="EMBL" id="ABG04249.1"/>
    </source>
</evidence>
<protein>
    <submittedName>
        <fullName evidence="6">Monooxygenase, FAD-binding protein</fullName>
    </submittedName>
</protein>
<accession>Q1AWH9</accession>
<dbReference type="PANTHER" id="PTHR47178">
    <property type="entry name" value="MONOOXYGENASE, FAD-BINDING"/>
    <property type="match status" value="1"/>
</dbReference>
<dbReference type="PANTHER" id="PTHR47178:SF6">
    <property type="entry name" value="FAD-BINDING DOMAIN-CONTAINING PROTEIN"/>
    <property type="match status" value="1"/>
</dbReference>
<organism evidence="6 7">
    <name type="scientific">Rubrobacter xylanophilus (strain DSM 9941 / JCM 11954 / NBRC 16129 / PRD-1)</name>
    <dbReference type="NCBI Taxonomy" id="266117"/>
    <lineage>
        <taxon>Bacteria</taxon>
        <taxon>Bacillati</taxon>
        <taxon>Actinomycetota</taxon>
        <taxon>Rubrobacteria</taxon>
        <taxon>Rubrobacterales</taxon>
        <taxon>Rubrobacteraceae</taxon>
        <taxon>Rubrobacter</taxon>
    </lineage>
</organism>
<proteinExistence type="predicted"/>
<dbReference type="KEGG" id="rxy:Rxyl_1285"/>
<dbReference type="SUPFAM" id="SSF51905">
    <property type="entry name" value="FAD/NAD(P)-binding domain"/>
    <property type="match status" value="1"/>
</dbReference>
<dbReference type="STRING" id="266117.Rxyl_1285"/>
<reference evidence="6 7" key="1">
    <citation type="submission" date="2006-06" db="EMBL/GenBank/DDBJ databases">
        <title>Complete sequence of Rubrobacter xylanophilus DSM 9941.</title>
        <authorList>
            <consortium name="US DOE Joint Genome Institute"/>
            <person name="Copeland A."/>
            <person name="Lucas S."/>
            <person name="Lapidus A."/>
            <person name="Barry K."/>
            <person name="Detter J.C."/>
            <person name="Glavina del Rio T."/>
            <person name="Hammon N."/>
            <person name="Israni S."/>
            <person name="Dalin E."/>
            <person name="Tice H."/>
            <person name="Pitluck S."/>
            <person name="Munk A.C."/>
            <person name="Brettin T."/>
            <person name="Bruce D."/>
            <person name="Han C."/>
            <person name="Tapia R."/>
            <person name="Gilna P."/>
            <person name="Schmutz J."/>
            <person name="Larimer F."/>
            <person name="Land M."/>
            <person name="Hauser L."/>
            <person name="Kyrpides N."/>
            <person name="Lykidis A."/>
            <person name="da Costa M.S."/>
            <person name="Rainey F.A."/>
            <person name="Empadinhas N."/>
            <person name="Jolivet E."/>
            <person name="Battista J.R."/>
            <person name="Richardson P."/>
        </authorList>
    </citation>
    <scope>NUCLEOTIDE SEQUENCE [LARGE SCALE GENOMIC DNA]</scope>
    <source>
        <strain evidence="7">DSM 9941 / NBRC 16129 / PRD-1</strain>
    </source>
</reference>
<dbReference type="OrthoDB" id="3322136at2"/>
<evidence type="ECO:0000313" key="7">
    <source>
        <dbReference type="Proteomes" id="UP000006637"/>
    </source>
</evidence>
<dbReference type="GO" id="GO:0071949">
    <property type="term" value="F:FAD binding"/>
    <property type="evidence" value="ECO:0007669"/>
    <property type="project" value="InterPro"/>
</dbReference>
<keyword evidence="3" id="KW-0560">Oxidoreductase</keyword>
<dbReference type="Pfam" id="PF01494">
    <property type="entry name" value="FAD_binding_3"/>
    <property type="match status" value="1"/>
</dbReference>
<dbReference type="Gene3D" id="3.50.50.60">
    <property type="entry name" value="FAD/NAD(P)-binding domain"/>
    <property type="match status" value="1"/>
</dbReference>
<dbReference type="InterPro" id="IPR002938">
    <property type="entry name" value="FAD-bd"/>
</dbReference>
<gene>
    <name evidence="6" type="ordered locus">Rxyl_1285</name>
</gene>
<dbReference type="eggNOG" id="COG0654">
    <property type="taxonomic scope" value="Bacteria"/>
</dbReference>
<keyword evidence="1" id="KW-0285">Flavoprotein</keyword>
<feature type="domain" description="FAD-binding" evidence="5">
    <location>
        <begin position="319"/>
        <end position="367"/>
    </location>
</feature>
<dbReference type="GO" id="GO:0004497">
    <property type="term" value="F:monooxygenase activity"/>
    <property type="evidence" value="ECO:0007669"/>
    <property type="project" value="UniProtKB-KW"/>
</dbReference>
<dbReference type="RefSeq" id="WP_011564266.1">
    <property type="nucleotide sequence ID" value="NC_008148.1"/>
</dbReference>
<dbReference type="InterPro" id="IPR036188">
    <property type="entry name" value="FAD/NAD-bd_sf"/>
</dbReference>
<evidence type="ECO:0000256" key="3">
    <source>
        <dbReference type="ARBA" id="ARBA00023002"/>
    </source>
</evidence>
<keyword evidence="7" id="KW-1185">Reference proteome</keyword>
<evidence type="ECO:0000256" key="1">
    <source>
        <dbReference type="ARBA" id="ARBA00022630"/>
    </source>
</evidence>
<dbReference type="EMBL" id="CP000386">
    <property type="protein sequence ID" value="ABG04249.1"/>
    <property type="molecule type" value="Genomic_DNA"/>
</dbReference>